<feature type="transmembrane region" description="Helical" evidence="1">
    <location>
        <begin position="72"/>
        <end position="93"/>
    </location>
</feature>
<gene>
    <name evidence="2" type="ORF">EDC64_103126</name>
</gene>
<dbReference type="AlphaFoldDB" id="A0A4R3LZY7"/>
<proteinExistence type="predicted"/>
<evidence type="ECO:0000313" key="2">
    <source>
        <dbReference type="EMBL" id="TCT06023.1"/>
    </source>
</evidence>
<sequence>MLTPIPLLIIPLAIYNIVVFLTPGVEWNAVILPVAMVSGAAWPITVGDAFLALSLFVLLFEVLKATRISSRSIVDHILSILVFVLALVEFLLVPQAATSVFALLVGIMLLDVITGFSVSVRVAQRDVALAPPTG</sequence>
<organism evidence="2 3">
    <name type="scientific">Aquabacter spiritensis</name>
    <dbReference type="NCBI Taxonomy" id="933073"/>
    <lineage>
        <taxon>Bacteria</taxon>
        <taxon>Pseudomonadati</taxon>
        <taxon>Pseudomonadota</taxon>
        <taxon>Alphaproteobacteria</taxon>
        <taxon>Hyphomicrobiales</taxon>
        <taxon>Xanthobacteraceae</taxon>
        <taxon>Aquabacter</taxon>
    </lineage>
</organism>
<feature type="transmembrane region" description="Helical" evidence="1">
    <location>
        <begin position="31"/>
        <end position="60"/>
    </location>
</feature>
<protein>
    <submittedName>
        <fullName evidence="2">Uncharacterized protein</fullName>
    </submittedName>
</protein>
<evidence type="ECO:0000256" key="1">
    <source>
        <dbReference type="SAM" id="Phobius"/>
    </source>
</evidence>
<name>A0A4R3LZY7_9HYPH</name>
<keyword evidence="3" id="KW-1185">Reference proteome</keyword>
<dbReference type="Proteomes" id="UP000294664">
    <property type="component" value="Unassembled WGS sequence"/>
</dbReference>
<evidence type="ECO:0000313" key="3">
    <source>
        <dbReference type="Proteomes" id="UP000294664"/>
    </source>
</evidence>
<feature type="transmembrane region" description="Helical" evidence="1">
    <location>
        <begin position="99"/>
        <end position="120"/>
    </location>
</feature>
<feature type="transmembrane region" description="Helical" evidence="1">
    <location>
        <begin position="7"/>
        <end position="25"/>
    </location>
</feature>
<keyword evidence="1" id="KW-1133">Transmembrane helix</keyword>
<dbReference type="EMBL" id="SMAI01000003">
    <property type="protein sequence ID" value="TCT06023.1"/>
    <property type="molecule type" value="Genomic_DNA"/>
</dbReference>
<dbReference type="OrthoDB" id="9811032at2"/>
<dbReference type="RefSeq" id="WP_132030552.1">
    <property type="nucleotide sequence ID" value="NZ_SMAI01000003.1"/>
</dbReference>
<reference evidence="2 3" key="1">
    <citation type="submission" date="2019-03" db="EMBL/GenBank/DDBJ databases">
        <title>Genomic Encyclopedia of Type Strains, Phase IV (KMG-IV): sequencing the most valuable type-strain genomes for metagenomic binning, comparative biology and taxonomic classification.</title>
        <authorList>
            <person name="Goeker M."/>
        </authorList>
    </citation>
    <scope>NUCLEOTIDE SEQUENCE [LARGE SCALE GENOMIC DNA]</scope>
    <source>
        <strain evidence="2 3">DSM 9035</strain>
    </source>
</reference>
<keyword evidence="1" id="KW-0812">Transmembrane</keyword>
<accession>A0A4R3LZY7</accession>
<keyword evidence="1" id="KW-0472">Membrane</keyword>
<comment type="caution">
    <text evidence="2">The sequence shown here is derived from an EMBL/GenBank/DDBJ whole genome shotgun (WGS) entry which is preliminary data.</text>
</comment>